<evidence type="ECO:0000256" key="1">
    <source>
        <dbReference type="ARBA" id="ARBA00001971"/>
    </source>
</evidence>
<dbReference type="EMBL" id="JAUKTV010000002">
    <property type="protein sequence ID" value="KAK0744766.1"/>
    <property type="molecule type" value="Genomic_DNA"/>
</dbReference>
<feature type="binding site" description="axial binding residue" evidence="6">
    <location>
        <position position="498"/>
    </location>
    <ligand>
        <name>heme</name>
        <dbReference type="ChEBI" id="CHEBI:30413"/>
    </ligand>
    <ligandPart>
        <name>Fe</name>
        <dbReference type="ChEBI" id="CHEBI:18248"/>
    </ligandPart>
</feature>
<dbReference type="PANTHER" id="PTHR24305">
    <property type="entry name" value="CYTOCHROME P450"/>
    <property type="match status" value="1"/>
</dbReference>
<dbReference type="PRINTS" id="PR00463">
    <property type="entry name" value="EP450I"/>
</dbReference>
<dbReference type="PANTHER" id="PTHR24305:SF232">
    <property type="entry name" value="P450, PUTATIVE (EUROFUNG)-RELATED"/>
    <property type="match status" value="1"/>
</dbReference>
<keyword evidence="3 6" id="KW-0349">Heme</keyword>
<dbReference type="PROSITE" id="PS00086">
    <property type="entry name" value="CYTOCHROME_P450"/>
    <property type="match status" value="1"/>
</dbReference>
<dbReference type="AlphaFoldDB" id="A0AA40K3P3"/>
<organism evidence="9 10">
    <name type="scientific">Apiosordaria backusii</name>
    <dbReference type="NCBI Taxonomy" id="314023"/>
    <lineage>
        <taxon>Eukaryota</taxon>
        <taxon>Fungi</taxon>
        <taxon>Dikarya</taxon>
        <taxon>Ascomycota</taxon>
        <taxon>Pezizomycotina</taxon>
        <taxon>Sordariomycetes</taxon>
        <taxon>Sordariomycetidae</taxon>
        <taxon>Sordariales</taxon>
        <taxon>Lasiosphaeriaceae</taxon>
        <taxon>Apiosordaria</taxon>
    </lineage>
</organism>
<dbReference type="PRINTS" id="PR00385">
    <property type="entry name" value="P450"/>
</dbReference>
<sequence length="552" mass="62145">MGWLVLFILLILIALTTVAVYRIYFNTLARIPGPKIAAVSSIWLGRYVRDGRVRELTRWIHEEYGPVVRVGPAEVWVCSVEGFKVIYSVTNGFEKSDFYIATALNKPTSINPWNLELTWPDTLDLLSEFDQKRYRLQRRLIGPVYTASNVKKFESAVDGVIAAAVAKLKAIGSQGGGTGTVDLKEWMHIIAVECLGAVVLGWSPAYIKSGSDGGTSRQSYMGWKRKSLFGLFPVVTKVSLLDSGVGRRAGRWLGRMWGDVWEVTFATPKGFKPIFTPVYQKVSKRVTAALTVLRNPAPRTTTKGKKNKPSKSSEVKEDLLNELIQLHLSRPDEFTENYLRRMAVTNFGAGHETLCATLTSVIAMIACHPEVQRRCFEEISSLQDRQEGTRKDRRYDFDEVTKLKYTQAAIKEAQRLWPVIGMSLSRKVPEQGCRIGRFDIPAGTTVGCSPLALHAFNEDLFGEDGLVYKPGRWLIDDTDRLRAMERCNLIWGGGGRTCPGRYLAEMIVFKVVTSLLGKFEVEVVKIPEEKEMRCYFMAMMSGVVVKFRERVR</sequence>
<evidence type="ECO:0000256" key="4">
    <source>
        <dbReference type="ARBA" id="ARBA00022723"/>
    </source>
</evidence>
<evidence type="ECO:0000256" key="6">
    <source>
        <dbReference type="PIRSR" id="PIRSR602401-1"/>
    </source>
</evidence>
<keyword evidence="4 6" id="KW-0479">Metal-binding</keyword>
<comment type="caution">
    <text evidence="9">The sequence shown here is derived from an EMBL/GenBank/DDBJ whole genome shotgun (WGS) entry which is preliminary data.</text>
</comment>
<accession>A0AA40K3P3</accession>
<keyword evidence="7" id="KW-0560">Oxidoreductase</keyword>
<dbReference type="InterPro" id="IPR017972">
    <property type="entry name" value="Cyt_P450_CS"/>
</dbReference>
<evidence type="ECO:0000313" key="10">
    <source>
        <dbReference type="Proteomes" id="UP001172159"/>
    </source>
</evidence>
<dbReference type="Proteomes" id="UP001172159">
    <property type="component" value="Unassembled WGS sequence"/>
</dbReference>
<dbReference type="InterPro" id="IPR002401">
    <property type="entry name" value="Cyt_P450_E_grp-I"/>
</dbReference>
<keyword evidence="10" id="KW-1185">Reference proteome</keyword>
<name>A0AA40K3P3_9PEZI</name>
<evidence type="ECO:0000256" key="8">
    <source>
        <dbReference type="SAM" id="MobiDB-lite"/>
    </source>
</evidence>
<dbReference type="Pfam" id="PF00067">
    <property type="entry name" value="p450"/>
    <property type="match status" value="1"/>
</dbReference>
<evidence type="ECO:0000256" key="3">
    <source>
        <dbReference type="ARBA" id="ARBA00022617"/>
    </source>
</evidence>
<comment type="similarity">
    <text evidence="2 7">Belongs to the cytochrome P450 family.</text>
</comment>
<dbReference type="GO" id="GO:0016705">
    <property type="term" value="F:oxidoreductase activity, acting on paired donors, with incorporation or reduction of molecular oxygen"/>
    <property type="evidence" value="ECO:0007669"/>
    <property type="project" value="InterPro"/>
</dbReference>
<dbReference type="GO" id="GO:0005506">
    <property type="term" value="F:iron ion binding"/>
    <property type="evidence" value="ECO:0007669"/>
    <property type="project" value="InterPro"/>
</dbReference>
<gene>
    <name evidence="9" type="ORF">B0T21DRAFT_344915</name>
</gene>
<reference evidence="9" key="1">
    <citation type="submission" date="2023-06" db="EMBL/GenBank/DDBJ databases">
        <title>Genome-scale phylogeny and comparative genomics of the fungal order Sordariales.</title>
        <authorList>
            <consortium name="Lawrence Berkeley National Laboratory"/>
            <person name="Hensen N."/>
            <person name="Bonometti L."/>
            <person name="Westerberg I."/>
            <person name="Brannstrom I.O."/>
            <person name="Guillou S."/>
            <person name="Cros-Aarteil S."/>
            <person name="Calhoun S."/>
            <person name="Haridas S."/>
            <person name="Kuo A."/>
            <person name="Mondo S."/>
            <person name="Pangilinan J."/>
            <person name="Riley R."/>
            <person name="Labutti K."/>
            <person name="Andreopoulos B."/>
            <person name="Lipzen A."/>
            <person name="Chen C."/>
            <person name="Yanf M."/>
            <person name="Daum C."/>
            <person name="Ng V."/>
            <person name="Clum A."/>
            <person name="Steindorff A."/>
            <person name="Ohm R."/>
            <person name="Martin F."/>
            <person name="Silar P."/>
            <person name="Natvig D."/>
            <person name="Lalanne C."/>
            <person name="Gautier V."/>
            <person name="Ament-Velasquez S.L."/>
            <person name="Kruys A."/>
            <person name="Hutchinson M.I."/>
            <person name="Powell A.J."/>
            <person name="Barry K."/>
            <person name="Miller A.N."/>
            <person name="Grigoriev I.V."/>
            <person name="Debuchy R."/>
            <person name="Gladieux P."/>
            <person name="Thoren M.H."/>
            <person name="Johannesson H."/>
        </authorList>
    </citation>
    <scope>NUCLEOTIDE SEQUENCE</scope>
    <source>
        <strain evidence="9">CBS 540.89</strain>
    </source>
</reference>
<comment type="cofactor">
    <cofactor evidence="1 6">
        <name>heme</name>
        <dbReference type="ChEBI" id="CHEBI:30413"/>
    </cofactor>
</comment>
<keyword evidence="7" id="KW-0503">Monooxygenase</keyword>
<evidence type="ECO:0000256" key="2">
    <source>
        <dbReference type="ARBA" id="ARBA00010617"/>
    </source>
</evidence>
<evidence type="ECO:0000256" key="7">
    <source>
        <dbReference type="RuleBase" id="RU000461"/>
    </source>
</evidence>
<protein>
    <submittedName>
        <fullName evidence="9">Cytochrome P450</fullName>
    </submittedName>
</protein>
<dbReference type="Gene3D" id="1.10.630.10">
    <property type="entry name" value="Cytochrome P450"/>
    <property type="match status" value="1"/>
</dbReference>
<dbReference type="GO" id="GO:0020037">
    <property type="term" value="F:heme binding"/>
    <property type="evidence" value="ECO:0007669"/>
    <property type="project" value="InterPro"/>
</dbReference>
<evidence type="ECO:0000256" key="5">
    <source>
        <dbReference type="ARBA" id="ARBA00023004"/>
    </source>
</evidence>
<dbReference type="SUPFAM" id="SSF48264">
    <property type="entry name" value="Cytochrome P450"/>
    <property type="match status" value="1"/>
</dbReference>
<dbReference type="InterPro" id="IPR001128">
    <property type="entry name" value="Cyt_P450"/>
</dbReference>
<proteinExistence type="inferred from homology"/>
<dbReference type="InterPro" id="IPR050121">
    <property type="entry name" value="Cytochrome_P450_monoxygenase"/>
</dbReference>
<evidence type="ECO:0000313" key="9">
    <source>
        <dbReference type="EMBL" id="KAK0744766.1"/>
    </source>
</evidence>
<feature type="region of interest" description="Disordered" evidence="8">
    <location>
        <begin position="294"/>
        <end position="314"/>
    </location>
</feature>
<dbReference type="GO" id="GO:0004497">
    <property type="term" value="F:monooxygenase activity"/>
    <property type="evidence" value="ECO:0007669"/>
    <property type="project" value="UniProtKB-KW"/>
</dbReference>
<dbReference type="InterPro" id="IPR036396">
    <property type="entry name" value="Cyt_P450_sf"/>
</dbReference>
<keyword evidence="5 6" id="KW-0408">Iron</keyword>